<feature type="compositionally biased region" description="Pro residues" evidence="10">
    <location>
        <begin position="140"/>
        <end position="154"/>
    </location>
</feature>
<sequence length="167" mass="18122">MALARNQGKVVAVFSSIGWSEIFVILIFALIIIGPERLPGVIEDVRAAIFAARRAINNAKAELNGEFGNEFEELRAPITQLASLQRMGPKAAFTKAFLDGDEKLADAFDPKKMFSKDELDSGLSGRPTLGTPQASHTPSVSPPPQPNVPQPPHTGPQNRNFSWDDIT</sequence>
<proteinExistence type="inferred from homology"/>
<evidence type="ECO:0000256" key="9">
    <source>
        <dbReference type="HAMAP-Rule" id="MF_00237"/>
    </source>
</evidence>
<accession>A0ABU2B9E3</accession>
<keyword evidence="2 9" id="KW-0813">Transport</keyword>
<evidence type="ECO:0000256" key="10">
    <source>
        <dbReference type="SAM" id="MobiDB-lite"/>
    </source>
</evidence>
<comment type="subcellular location">
    <subcellularLocation>
        <location evidence="9">Cell membrane</location>
        <topology evidence="9">Single-pass membrane protein</topology>
    </subcellularLocation>
    <subcellularLocation>
        <location evidence="1">Membrane</location>
        <topology evidence="1">Single-pass membrane protein</topology>
    </subcellularLocation>
</comment>
<comment type="similarity">
    <text evidence="9">Belongs to the TatB family.</text>
</comment>
<keyword evidence="13" id="KW-1185">Reference proteome</keyword>
<dbReference type="Gene3D" id="1.20.5.3310">
    <property type="match status" value="1"/>
</dbReference>
<evidence type="ECO:0000313" key="12">
    <source>
        <dbReference type="EMBL" id="MDR7355252.1"/>
    </source>
</evidence>
<reference evidence="12 13" key="1">
    <citation type="submission" date="2023-07" db="EMBL/GenBank/DDBJ databases">
        <title>Sequencing the genomes of 1000 actinobacteria strains.</title>
        <authorList>
            <person name="Klenk H.-P."/>
        </authorList>
    </citation>
    <scope>NUCLEOTIDE SEQUENCE [LARGE SCALE GENOMIC DNA]</scope>
    <source>
        <strain evidence="12 13">DSM 44508</strain>
    </source>
</reference>
<evidence type="ECO:0000256" key="5">
    <source>
        <dbReference type="ARBA" id="ARBA00022927"/>
    </source>
</evidence>
<comment type="caution">
    <text evidence="12">The sequence shown here is derived from an EMBL/GenBank/DDBJ whole genome shotgun (WGS) entry which is preliminary data.</text>
</comment>
<evidence type="ECO:0000256" key="2">
    <source>
        <dbReference type="ARBA" id="ARBA00022448"/>
    </source>
</evidence>
<keyword evidence="4 9" id="KW-0812">Transmembrane</keyword>
<dbReference type="Pfam" id="PF02416">
    <property type="entry name" value="TatA_B_E"/>
    <property type="match status" value="1"/>
</dbReference>
<keyword evidence="8 9" id="KW-0472">Membrane</keyword>
<dbReference type="InterPro" id="IPR018448">
    <property type="entry name" value="TatB"/>
</dbReference>
<feature type="transmembrane region" description="Helical" evidence="11">
    <location>
        <begin position="12"/>
        <end position="33"/>
    </location>
</feature>
<evidence type="ECO:0000256" key="6">
    <source>
        <dbReference type="ARBA" id="ARBA00022989"/>
    </source>
</evidence>
<dbReference type="NCBIfam" id="TIGR01410">
    <property type="entry name" value="tatB"/>
    <property type="match status" value="1"/>
</dbReference>
<evidence type="ECO:0000256" key="8">
    <source>
        <dbReference type="ARBA" id="ARBA00023136"/>
    </source>
</evidence>
<gene>
    <name evidence="9" type="primary">tatB</name>
    <name evidence="12" type="ORF">J2S37_001790</name>
</gene>
<keyword evidence="6 9" id="KW-1133">Transmembrane helix</keyword>
<dbReference type="InterPro" id="IPR003369">
    <property type="entry name" value="TatA/B/E"/>
</dbReference>
<evidence type="ECO:0000256" key="7">
    <source>
        <dbReference type="ARBA" id="ARBA00023010"/>
    </source>
</evidence>
<comment type="function">
    <text evidence="9">Part of the twin-arginine translocation (Tat) system that transports large folded proteins containing a characteristic twin-arginine motif in their signal peptide across membranes. Together with TatC, TatB is part of a receptor directly interacting with Tat signal peptides. TatB may form an oligomeric binding site that transiently accommodates folded Tat precursor proteins before their translocation.</text>
</comment>
<feature type="region of interest" description="Disordered" evidence="10">
    <location>
        <begin position="116"/>
        <end position="167"/>
    </location>
</feature>
<dbReference type="HAMAP" id="MF_00237">
    <property type="entry name" value="TatB"/>
    <property type="match status" value="1"/>
</dbReference>
<evidence type="ECO:0000256" key="3">
    <source>
        <dbReference type="ARBA" id="ARBA00022475"/>
    </source>
</evidence>
<evidence type="ECO:0000256" key="11">
    <source>
        <dbReference type="SAM" id="Phobius"/>
    </source>
</evidence>
<keyword evidence="3 9" id="KW-1003">Cell membrane</keyword>
<dbReference type="PRINTS" id="PR01506">
    <property type="entry name" value="TATBPROTEIN"/>
</dbReference>
<evidence type="ECO:0000256" key="4">
    <source>
        <dbReference type="ARBA" id="ARBA00022692"/>
    </source>
</evidence>
<protein>
    <recommendedName>
        <fullName evidence="9">Sec-independent protein translocase protein TatB</fullName>
    </recommendedName>
</protein>
<dbReference type="EMBL" id="JAVDYF010000001">
    <property type="protein sequence ID" value="MDR7355252.1"/>
    <property type="molecule type" value="Genomic_DNA"/>
</dbReference>
<keyword evidence="7 9" id="KW-0811">Translocation</keyword>
<organism evidence="12 13">
    <name type="scientific">Corynebacterium felinum</name>
    <dbReference type="NCBI Taxonomy" id="131318"/>
    <lineage>
        <taxon>Bacteria</taxon>
        <taxon>Bacillati</taxon>
        <taxon>Actinomycetota</taxon>
        <taxon>Actinomycetes</taxon>
        <taxon>Mycobacteriales</taxon>
        <taxon>Corynebacteriaceae</taxon>
        <taxon>Corynebacterium</taxon>
    </lineage>
</organism>
<keyword evidence="5 9" id="KW-0653">Protein transport</keyword>
<dbReference type="Proteomes" id="UP001183619">
    <property type="component" value="Unassembled WGS sequence"/>
</dbReference>
<name>A0ABU2B9E3_9CORY</name>
<evidence type="ECO:0000256" key="1">
    <source>
        <dbReference type="ARBA" id="ARBA00004167"/>
    </source>
</evidence>
<comment type="subunit">
    <text evidence="9">The Tat system comprises two distinct complexes: a TatABC complex, containing multiple copies of TatA, TatB and TatC subunits, and a separate TatA complex, containing only TatA subunits. Substrates initially bind to the TatABC complex, which probably triggers association of the separate TatA complex to form the active translocon.</text>
</comment>
<evidence type="ECO:0000313" key="13">
    <source>
        <dbReference type="Proteomes" id="UP001183619"/>
    </source>
</evidence>